<evidence type="ECO:0000256" key="7">
    <source>
        <dbReference type="ARBA" id="ARBA00023054"/>
    </source>
</evidence>
<proteinExistence type="predicted"/>
<dbReference type="GO" id="GO:0003713">
    <property type="term" value="F:transcription coactivator activity"/>
    <property type="evidence" value="ECO:0007669"/>
    <property type="project" value="TreeGrafter"/>
</dbReference>
<dbReference type="GeneID" id="111353006"/>
<sequence>MASEDVIELGSSDDDTEPAPKKSKPKPDAMVCIPRYKYNEVTIKPTSTKLKVLGAPGKSGPSKKNEPILKVLSATEGVTIAKATSLKRLPAPQKVISPKELVTSKSPGILKPATPLAKKKTTVTRISNLLTNPFANKNKLNGKPIQAVISKPLYNLPKSVKIQNAPANKATFIRQNPIKIANIAPAVLNNINQATNPIKLPPSITVKRTPKPAHKPVIYMKLNKNITNTKPINVVPTVELDDDENSVNEPAAPGPAWYLRPEEQETSTLEEENNKEPEGPKMIEITIEDSPIKPMTNKRTCEIGTELAITIDDSPIKAVANKNGSQSGSEEESTIPKSPNSRKRLEYSKEDEESRKTLEIEIEIPTGEGLELNKKSTDKDDNNDIPEVSVVTEQAESSKRDGTSKVSNDSGSREKAVEVPSTSVQGEFHSVYQNFIDVCFQLENSEDMNKIVEKKIKGYYRQVPKEYTESEEFIDMVKSKIVAMKASPEKMYLFIKDIVDELNMQRKRTKSQPQVVNLETVPEESDQFQFGNENEFDSKRQRQIRKLEKTIKKLHRAIQKLEEHEVDFDDEDDSVYLLTERYKERMVRVYAKFCQLTNTKMPSEPRITVESRPGQPAGPAKRLEKWVNKKVPIGTPLPFPDFHDVLRCVREANDEDKLCWNEAQIMEEARDLFTRCGKKLQRRRQENEWRLAASRLTLDVGDPAENNEQLRHQLEVNRKLASNKETEIFNKYADRQNQMKLEAEEIGDKEAEESPVESEDEYANDDDDSVSLENKGKRKERLKRLIEEISKGPSEGKENQPLEEPNTSPTEDTTKGTEVKGDKEDTETLVSSKTTDKDIQNAETFSVSSENSKDLDLESDVDELHLLQKLHKGNEDTSTQESSDSDSLIAISDSLDSDNDSKELSDVISIENSSYSESEADKMNSVPSKKLDVQLNNKTDLQSNEIELVLEDADMNPANDMTVECSKSVEDNLLASSDNESGENKKAEHTTLAVEIEIPCEDVDTPSTQVDALSPSDTCINLKDDLISIDETVVGNIAVNPEENTDNELPVIVFETENSEDKLRAVEINDKEKFKDGNSRKEDRGDINADSLQVETPGASEELQEDIVSSASICPDLDPPEPMDVDEPLVTETVEAHLHTGKSEVAL</sequence>
<feature type="compositionally biased region" description="Basic and acidic residues" evidence="10">
    <location>
        <begin position="812"/>
        <end position="823"/>
    </location>
</feature>
<evidence type="ECO:0000256" key="4">
    <source>
        <dbReference type="ARBA" id="ARBA00022454"/>
    </source>
</evidence>
<dbReference type="CDD" id="cd13150">
    <property type="entry name" value="DAXX_histone_binding"/>
    <property type="match status" value="1"/>
</dbReference>
<feature type="compositionally biased region" description="Basic and acidic residues" evidence="10">
    <location>
        <begin position="343"/>
        <end position="359"/>
    </location>
</feature>
<feature type="compositionally biased region" description="Acidic residues" evidence="10">
    <location>
        <begin position="1"/>
        <end position="17"/>
    </location>
</feature>
<feature type="compositionally biased region" description="Polar residues" evidence="10">
    <location>
        <begin position="841"/>
        <end position="850"/>
    </location>
</feature>
<keyword evidence="5" id="KW-0963">Cytoplasm</keyword>
<evidence type="ECO:0000256" key="5">
    <source>
        <dbReference type="ARBA" id="ARBA00022490"/>
    </source>
</evidence>
<dbReference type="GO" id="GO:0003714">
    <property type="term" value="F:transcription corepressor activity"/>
    <property type="evidence" value="ECO:0007669"/>
    <property type="project" value="TreeGrafter"/>
</dbReference>
<dbReference type="GO" id="GO:0016605">
    <property type="term" value="C:PML body"/>
    <property type="evidence" value="ECO:0007669"/>
    <property type="project" value="TreeGrafter"/>
</dbReference>
<dbReference type="PANTHER" id="PTHR12766">
    <property type="entry name" value="DEATH DOMAIN-ASSOCIATED PROTEIN 6 DAXX"/>
    <property type="match status" value="1"/>
</dbReference>
<evidence type="ECO:0000256" key="6">
    <source>
        <dbReference type="ARBA" id="ARBA00022703"/>
    </source>
</evidence>
<keyword evidence="8" id="KW-0143">Chaperone</keyword>
<feature type="compositionally biased region" description="Basic and acidic residues" evidence="10">
    <location>
        <begin position="272"/>
        <end position="281"/>
    </location>
</feature>
<evidence type="ECO:0000256" key="9">
    <source>
        <dbReference type="ARBA" id="ARBA00023242"/>
    </source>
</evidence>
<feature type="compositionally biased region" description="Basic and acidic residues" evidence="10">
    <location>
        <begin position="783"/>
        <end position="800"/>
    </location>
</feature>
<dbReference type="GO" id="GO:0005737">
    <property type="term" value="C:cytoplasm"/>
    <property type="evidence" value="ECO:0007669"/>
    <property type="project" value="UniProtKB-SubCell"/>
</dbReference>
<dbReference type="Proteomes" id="UP000301870">
    <property type="component" value="Chromosome 2"/>
</dbReference>
<dbReference type="Pfam" id="PF20920">
    <property type="entry name" value="DAXX_hist_bd"/>
    <property type="match status" value="1"/>
</dbReference>
<protein>
    <submittedName>
        <fullName evidence="13">Uncharacterized protein LOC111353006 isoform X1</fullName>
    </submittedName>
</protein>
<feature type="region of interest" description="Disordered" evidence="10">
    <location>
        <begin position="319"/>
        <end position="364"/>
    </location>
</feature>
<evidence type="ECO:0000256" key="8">
    <source>
        <dbReference type="ARBA" id="ARBA00023186"/>
    </source>
</evidence>
<dbReference type="KEGG" id="sliu:111353006"/>
<evidence type="ECO:0000256" key="1">
    <source>
        <dbReference type="ARBA" id="ARBA00004123"/>
    </source>
</evidence>
<dbReference type="Gene3D" id="1.20.58.2170">
    <property type="match status" value="1"/>
</dbReference>
<feature type="region of interest" description="Disordered" evidence="10">
    <location>
        <begin position="391"/>
        <end position="421"/>
    </location>
</feature>
<comment type="subcellular location">
    <subcellularLocation>
        <location evidence="2">Chromosome</location>
    </subcellularLocation>
    <subcellularLocation>
        <location evidence="3">Cytoplasm</location>
    </subcellularLocation>
    <subcellularLocation>
        <location evidence="1">Nucleus</location>
    </subcellularLocation>
</comment>
<reference evidence="13" key="1">
    <citation type="submission" date="2025-08" db="UniProtKB">
        <authorList>
            <consortium name="RefSeq"/>
        </authorList>
    </citation>
    <scope>IDENTIFICATION</scope>
    <source>
        <strain evidence="13">Ishihara</strain>
        <tissue evidence="13">Whole body</tissue>
    </source>
</reference>
<dbReference type="GO" id="GO:0050681">
    <property type="term" value="F:nuclear androgen receptor binding"/>
    <property type="evidence" value="ECO:0007669"/>
    <property type="project" value="TreeGrafter"/>
</dbReference>
<evidence type="ECO:0000313" key="13">
    <source>
        <dbReference type="RefSeq" id="XP_022821542.1"/>
    </source>
</evidence>
<dbReference type="GO" id="GO:0042393">
    <property type="term" value="F:histone binding"/>
    <property type="evidence" value="ECO:0007669"/>
    <property type="project" value="InterPro"/>
</dbReference>
<dbReference type="GO" id="GO:0005694">
    <property type="term" value="C:chromosome"/>
    <property type="evidence" value="ECO:0007669"/>
    <property type="project" value="UniProtKB-SubCell"/>
</dbReference>
<dbReference type="AlphaFoldDB" id="A0A9J7E423"/>
<evidence type="ECO:0000256" key="10">
    <source>
        <dbReference type="SAM" id="MobiDB-lite"/>
    </source>
</evidence>
<organism evidence="12 13">
    <name type="scientific">Spodoptera litura</name>
    <name type="common">Asian cotton leafworm</name>
    <dbReference type="NCBI Taxonomy" id="69820"/>
    <lineage>
        <taxon>Eukaryota</taxon>
        <taxon>Metazoa</taxon>
        <taxon>Ecdysozoa</taxon>
        <taxon>Arthropoda</taxon>
        <taxon>Hexapoda</taxon>
        <taxon>Insecta</taxon>
        <taxon>Pterygota</taxon>
        <taxon>Neoptera</taxon>
        <taxon>Endopterygota</taxon>
        <taxon>Lepidoptera</taxon>
        <taxon>Glossata</taxon>
        <taxon>Ditrysia</taxon>
        <taxon>Noctuoidea</taxon>
        <taxon>Noctuidae</taxon>
        <taxon>Amphipyrinae</taxon>
        <taxon>Spodoptera</taxon>
    </lineage>
</organism>
<accession>A0A9J7E423</accession>
<dbReference type="InterPro" id="IPR046378">
    <property type="entry name" value="DAXX_histone-bd"/>
</dbReference>
<dbReference type="PANTHER" id="PTHR12766:SF7">
    <property type="entry name" value="DEATH DOMAIN-ASSOCIATED PROTEIN 6"/>
    <property type="match status" value="1"/>
</dbReference>
<feature type="region of interest" description="Disordered" evidence="10">
    <location>
        <begin position="242"/>
        <end position="281"/>
    </location>
</feature>
<dbReference type="InterPro" id="IPR046426">
    <property type="entry name" value="DAXX_histone-bd_sf"/>
</dbReference>
<feature type="domain" description="Daxx histone-binding" evidence="11">
    <location>
        <begin position="652"/>
        <end position="733"/>
    </location>
</feature>
<keyword evidence="9" id="KW-0539">Nucleus</keyword>
<dbReference type="GO" id="GO:0006915">
    <property type="term" value="P:apoptotic process"/>
    <property type="evidence" value="ECO:0007669"/>
    <property type="project" value="UniProtKB-KW"/>
</dbReference>
<keyword evidence="7" id="KW-0175">Coiled coil</keyword>
<feature type="compositionally biased region" description="Low complexity" evidence="10">
    <location>
        <begin position="906"/>
        <end position="917"/>
    </location>
</feature>
<feature type="region of interest" description="Disordered" evidence="10">
    <location>
        <begin position="1"/>
        <end position="28"/>
    </location>
</feature>
<evidence type="ECO:0000313" key="12">
    <source>
        <dbReference type="Proteomes" id="UP000301870"/>
    </source>
</evidence>
<keyword evidence="4" id="KW-0158">Chromosome</keyword>
<feature type="compositionally biased region" description="Acidic residues" evidence="10">
    <location>
        <begin position="750"/>
        <end position="770"/>
    </location>
</feature>
<dbReference type="OrthoDB" id="7492809at2759"/>
<feature type="compositionally biased region" description="Low complexity" evidence="10">
    <location>
        <begin position="876"/>
        <end position="894"/>
    </location>
</feature>
<dbReference type="RefSeq" id="XP_022821542.1">
    <property type="nucleotide sequence ID" value="XM_022965774.1"/>
</dbReference>
<dbReference type="InterPro" id="IPR038298">
    <property type="entry name" value="Daxx_N_sf"/>
</dbReference>
<name>A0A9J7E423_SPOLT</name>
<dbReference type="Gene3D" id="1.10.8.810">
    <property type="entry name" value="Daxx helical bundle domain"/>
    <property type="match status" value="1"/>
</dbReference>
<keyword evidence="6" id="KW-0053">Apoptosis</keyword>
<evidence type="ECO:0000259" key="11">
    <source>
        <dbReference type="Pfam" id="PF20920"/>
    </source>
</evidence>
<evidence type="ECO:0000256" key="2">
    <source>
        <dbReference type="ARBA" id="ARBA00004286"/>
    </source>
</evidence>
<keyword evidence="12" id="KW-1185">Reference proteome</keyword>
<evidence type="ECO:0000256" key="3">
    <source>
        <dbReference type="ARBA" id="ARBA00004496"/>
    </source>
</evidence>
<feature type="region of interest" description="Disordered" evidence="10">
    <location>
        <begin position="745"/>
        <end position="929"/>
    </location>
</feature>
<gene>
    <name evidence="13" type="primary">LOC111353006</name>
</gene>
<feature type="compositionally biased region" description="Basic and acidic residues" evidence="10">
    <location>
        <begin position="851"/>
        <end position="866"/>
    </location>
</feature>